<evidence type="ECO:0000313" key="3">
    <source>
        <dbReference type="Proteomes" id="UP000837803"/>
    </source>
</evidence>
<keyword evidence="3" id="KW-1185">Reference proteome</keyword>
<keyword evidence="1" id="KW-0472">Membrane</keyword>
<sequence>MFSGVSWGQFLTFAVPLLVGYGVVVIYLFYRDRVSRSATSSGLVGKPARDGYPSQDFASVVGKTLEQKAGKNNSVASPAPSPFTCKACGHVHGTPAPAPRLNSYGLPITNHAAPPIAPATPLTEDFDLVDGSVDLASMFTNLAKVSSGMTTVASGTPTNEVISEKAEALSLFANEDLINSEFTSLLASELDKAAPTFGYCAADSLEDLKTAA</sequence>
<dbReference type="Proteomes" id="UP000837803">
    <property type="component" value="Unassembled WGS sequence"/>
</dbReference>
<name>A0ABN8FEW6_9BACT</name>
<gene>
    <name evidence="2" type="ORF">LEM8419_03407</name>
</gene>
<evidence type="ECO:0000256" key="1">
    <source>
        <dbReference type="SAM" id="Phobius"/>
    </source>
</evidence>
<reference evidence="2" key="1">
    <citation type="submission" date="2021-12" db="EMBL/GenBank/DDBJ databases">
        <authorList>
            <person name="Rodrigo-Torres L."/>
            <person name="Arahal R. D."/>
            <person name="Lucena T."/>
        </authorList>
    </citation>
    <scope>NUCLEOTIDE SEQUENCE</scope>
    <source>
        <strain evidence="2">CECT 8419</strain>
    </source>
</reference>
<protein>
    <submittedName>
        <fullName evidence="2">Uncharacterized protein</fullName>
    </submittedName>
</protein>
<comment type="caution">
    <text evidence="2">The sequence shown here is derived from an EMBL/GenBank/DDBJ whole genome shotgun (WGS) entry which is preliminary data.</text>
</comment>
<organism evidence="2 3">
    <name type="scientific">Neolewinella maritima</name>
    <dbReference type="NCBI Taxonomy" id="1383882"/>
    <lineage>
        <taxon>Bacteria</taxon>
        <taxon>Pseudomonadati</taxon>
        <taxon>Bacteroidota</taxon>
        <taxon>Saprospiria</taxon>
        <taxon>Saprospirales</taxon>
        <taxon>Lewinellaceae</taxon>
        <taxon>Neolewinella</taxon>
    </lineage>
</organism>
<feature type="transmembrane region" description="Helical" evidence="1">
    <location>
        <begin position="6"/>
        <end position="30"/>
    </location>
</feature>
<proteinExistence type="predicted"/>
<evidence type="ECO:0000313" key="2">
    <source>
        <dbReference type="EMBL" id="CAH1002533.1"/>
    </source>
</evidence>
<accession>A0ABN8FEW6</accession>
<keyword evidence="1" id="KW-0812">Transmembrane</keyword>
<dbReference type="EMBL" id="CAKLPZ010000006">
    <property type="protein sequence ID" value="CAH1002533.1"/>
    <property type="molecule type" value="Genomic_DNA"/>
</dbReference>
<keyword evidence="1" id="KW-1133">Transmembrane helix</keyword>